<evidence type="ECO:0000256" key="1">
    <source>
        <dbReference type="ARBA" id="ARBA00004651"/>
    </source>
</evidence>
<organism evidence="11">
    <name type="scientific">freshwater metagenome</name>
    <dbReference type="NCBI Taxonomy" id="449393"/>
    <lineage>
        <taxon>unclassified sequences</taxon>
        <taxon>metagenomes</taxon>
        <taxon>ecological metagenomes</taxon>
    </lineage>
</organism>
<feature type="transmembrane region" description="Helical" evidence="9">
    <location>
        <begin position="38"/>
        <end position="59"/>
    </location>
</feature>
<dbReference type="PANTHER" id="PTHR30425:SF1">
    <property type="entry name" value="PHOSPHATE TRANSPORT SYSTEM PERMEASE PROTEIN PSTC"/>
    <property type="match status" value="1"/>
</dbReference>
<evidence type="ECO:0000256" key="7">
    <source>
        <dbReference type="ARBA" id="ARBA00022989"/>
    </source>
</evidence>
<evidence type="ECO:0000256" key="5">
    <source>
        <dbReference type="ARBA" id="ARBA00022592"/>
    </source>
</evidence>
<dbReference type="CDD" id="cd06261">
    <property type="entry name" value="TM_PBP2"/>
    <property type="match status" value="1"/>
</dbReference>
<feature type="transmembrane region" description="Helical" evidence="9">
    <location>
        <begin position="188"/>
        <end position="208"/>
    </location>
</feature>
<feature type="transmembrane region" description="Helical" evidence="9">
    <location>
        <begin position="85"/>
        <end position="116"/>
    </location>
</feature>
<dbReference type="InterPro" id="IPR051124">
    <property type="entry name" value="Phosphate_Transport_Permease"/>
</dbReference>
<dbReference type="GO" id="GO:0005886">
    <property type="term" value="C:plasma membrane"/>
    <property type="evidence" value="ECO:0007669"/>
    <property type="project" value="UniProtKB-SubCell"/>
</dbReference>
<accession>A0A6J7H6F5</accession>
<keyword evidence="8 9" id="KW-0472">Membrane</keyword>
<dbReference type="EMBL" id="CAFBMR010000028">
    <property type="protein sequence ID" value="CAB4912333.1"/>
    <property type="molecule type" value="Genomic_DNA"/>
</dbReference>
<dbReference type="PANTHER" id="PTHR30425">
    <property type="entry name" value="PHOSPHATE TRANSPORT SYSTEM PERMEASE PROTEIN PST"/>
    <property type="match status" value="1"/>
</dbReference>
<sequence length="342" mass="35861">MTIVAPSGPKGDLDGADSDVPMAITINRGRQDNVFRTLAITAGIVVLVIMGMVGVFLALRGAQALGVAGWGFITTQSWEPDGGNFGIAAVLVGTLLIALVAICVAIPLAIGMALFISEYARGWLKSTLVSLVDLMAAVPSVIYGLWGFFFLQGQMVPIARWISTYFGWIPLFAVDGDDPTDPLSTATVYTSSTFIAGIVVGFMVMPIISSVMREVFSQAPVGEREGAYALGATRWGMIRTVVLPFGRGGMIGGTMLGLGRAMGETIAVFMIISIVFYIQPHLLQNGASSVSSLIALRYGESTALGLSALMAAGLALFLLTLVVNFFASIVVSRSRSGASSDA</sequence>
<keyword evidence="6 9" id="KW-0812">Transmembrane</keyword>
<gene>
    <name evidence="11" type="ORF">UFOPK3610_00891</name>
</gene>
<evidence type="ECO:0000256" key="6">
    <source>
        <dbReference type="ARBA" id="ARBA00022692"/>
    </source>
</evidence>
<evidence type="ECO:0000313" key="11">
    <source>
        <dbReference type="EMBL" id="CAB4912333.1"/>
    </source>
</evidence>
<keyword evidence="4" id="KW-1003">Cell membrane</keyword>
<dbReference type="NCBIfam" id="TIGR02138">
    <property type="entry name" value="phosphate_pstC"/>
    <property type="match status" value="1"/>
</dbReference>
<keyword evidence="5" id="KW-0592">Phosphate transport</keyword>
<feature type="domain" description="ABC transmembrane type-1" evidence="10">
    <location>
        <begin position="91"/>
        <end position="327"/>
    </location>
</feature>
<dbReference type="InterPro" id="IPR011864">
    <property type="entry name" value="Phosphate_PstC"/>
</dbReference>
<keyword evidence="3" id="KW-0813">Transport</keyword>
<protein>
    <submittedName>
        <fullName evidence="11">Unannotated protein</fullName>
    </submittedName>
</protein>
<dbReference type="GO" id="GO:0006817">
    <property type="term" value="P:phosphate ion transport"/>
    <property type="evidence" value="ECO:0007669"/>
    <property type="project" value="UniProtKB-KW"/>
</dbReference>
<feature type="transmembrane region" description="Helical" evidence="9">
    <location>
        <begin position="128"/>
        <end position="151"/>
    </location>
</feature>
<keyword evidence="7 9" id="KW-1133">Transmembrane helix</keyword>
<comment type="subcellular location">
    <subcellularLocation>
        <location evidence="1">Cell membrane</location>
        <topology evidence="1">Multi-pass membrane protein</topology>
    </subcellularLocation>
</comment>
<dbReference type="Gene3D" id="1.10.3720.10">
    <property type="entry name" value="MetI-like"/>
    <property type="match status" value="1"/>
</dbReference>
<dbReference type="InterPro" id="IPR000515">
    <property type="entry name" value="MetI-like"/>
</dbReference>
<reference evidence="11" key="1">
    <citation type="submission" date="2020-05" db="EMBL/GenBank/DDBJ databases">
        <authorList>
            <person name="Chiriac C."/>
            <person name="Salcher M."/>
            <person name="Ghai R."/>
            <person name="Kavagutti S V."/>
        </authorList>
    </citation>
    <scope>NUCLEOTIDE SEQUENCE</scope>
</reference>
<evidence type="ECO:0000259" key="10">
    <source>
        <dbReference type="PROSITE" id="PS50928"/>
    </source>
</evidence>
<evidence type="ECO:0000256" key="4">
    <source>
        <dbReference type="ARBA" id="ARBA00022475"/>
    </source>
</evidence>
<evidence type="ECO:0000256" key="8">
    <source>
        <dbReference type="ARBA" id="ARBA00023136"/>
    </source>
</evidence>
<evidence type="ECO:0000256" key="9">
    <source>
        <dbReference type="SAM" id="Phobius"/>
    </source>
</evidence>
<dbReference type="Pfam" id="PF00528">
    <property type="entry name" value="BPD_transp_1"/>
    <property type="match status" value="1"/>
</dbReference>
<dbReference type="PROSITE" id="PS50928">
    <property type="entry name" value="ABC_TM1"/>
    <property type="match status" value="1"/>
</dbReference>
<name>A0A6J7H6F5_9ZZZZ</name>
<dbReference type="AlphaFoldDB" id="A0A6J7H6F5"/>
<feature type="transmembrane region" description="Helical" evidence="9">
    <location>
        <begin position="303"/>
        <end position="327"/>
    </location>
</feature>
<dbReference type="InterPro" id="IPR035906">
    <property type="entry name" value="MetI-like_sf"/>
</dbReference>
<proteinExistence type="inferred from homology"/>
<evidence type="ECO:0000256" key="2">
    <source>
        <dbReference type="ARBA" id="ARBA00007069"/>
    </source>
</evidence>
<dbReference type="SUPFAM" id="SSF161098">
    <property type="entry name" value="MetI-like"/>
    <property type="match status" value="1"/>
</dbReference>
<dbReference type="GO" id="GO:0005315">
    <property type="term" value="F:phosphate transmembrane transporter activity"/>
    <property type="evidence" value="ECO:0007669"/>
    <property type="project" value="InterPro"/>
</dbReference>
<feature type="transmembrane region" description="Helical" evidence="9">
    <location>
        <begin position="265"/>
        <end position="283"/>
    </location>
</feature>
<evidence type="ECO:0000256" key="3">
    <source>
        <dbReference type="ARBA" id="ARBA00022448"/>
    </source>
</evidence>
<comment type="similarity">
    <text evidence="2">Belongs to the binding-protein-dependent transport system permease family. CysTW subfamily.</text>
</comment>